<dbReference type="GO" id="GO:0016758">
    <property type="term" value="F:hexosyltransferase activity"/>
    <property type="evidence" value="ECO:0007669"/>
    <property type="project" value="UniProtKB-ARBA"/>
</dbReference>
<evidence type="ECO:0000259" key="1">
    <source>
        <dbReference type="Pfam" id="PF00535"/>
    </source>
</evidence>
<dbReference type="SUPFAM" id="SSF53448">
    <property type="entry name" value="Nucleotide-diphospho-sugar transferases"/>
    <property type="match status" value="1"/>
</dbReference>
<dbReference type="CDD" id="cd06433">
    <property type="entry name" value="GT_2_WfgS_like"/>
    <property type="match status" value="1"/>
</dbReference>
<dbReference type="InterPro" id="IPR001173">
    <property type="entry name" value="Glyco_trans_2-like"/>
</dbReference>
<reference evidence="2 3" key="1">
    <citation type="submission" date="2019-04" db="EMBL/GenBank/DDBJ databases">
        <authorList>
            <person name="Liu A."/>
        </authorList>
    </citation>
    <scope>NUCLEOTIDE SEQUENCE [LARGE SCALE GENOMIC DNA]</scope>
    <source>
        <strain evidence="2 3">RZ03</strain>
    </source>
</reference>
<dbReference type="Gene3D" id="3.90.550.10">
    <property type="entry name" value="Spore Coat Polysaccharide Biosynthesis Protein SpsA, Chain A"/>
    <property type="match status" value="1"/>
</dbReference>
<feature type="domain" description="Glycosyltransferase 2-like" evidence="1">
    <location>
        <begin position="9"/>
        <end position="115"/>
    </location>
</feature>
<evidence type="ECO:0000313" key="2">
    <source>
        <dbReference type="EMBL" id="TGV04413.1"/>
    </source>
</evidence>
<dbReference type="RefSeq" id="WP_135875153.1">
    <property type="nucleotide sequence ID" value="NZ_SRSO01000002.1"/>
</dbReference>
<organism evidence="2 3">
    <name type="scientific">Flavivirga rizhaonensis</name>
    <dbReference type="NCBI Taxonomy" id="2559571"/>
    <lineage>
        <taxon>Bacteria</taxon>
        <taxon>Pseudomonadati</taxon>
        <taxon>Bacteroidota</taxon>
        <taxon>Flavobacteriia</taxon>
        <taxon>Flavobacteriales</taxon>
        <taxon>Flavobacteriaceae</taxon>
        <taxon>Flavivirga</taxon>
    </lineage>
</organism>
<gene>
    <name evidence="2" type="ORF">EM932_02500</name>
</gene>
<dbReference type="PANTHER" id="PTHR22916">
    <property type="entry name" value="GLYCOSYLTRANSFERASE"/>
    <property type="match status" value="1"/>
</dbReference>
<dbReference type="EMBL" id="SRSO01000002">
    <property type="protein sequence ID" value="TGV04413.1"/>
    <property type="molecule type" value="Genomic_DNA"/>
</dbReference>
<dbReference type="OrthoDB" id="597270at2"/>
<comment type="caution">
    <text evidence="2">The sequence shown here is derived from an EMBL/GenBank/DDBJ whole genome shotgun (WGS) entry which is preliminary data.</text>
</comment>
<keyword evidence="2" id="KW-0808">Transferase</keyword>
<accession>A0A4S1E240</accession>
<dbReference type="AlphaFoldDB" id="A0A4S1E240"/>
<keyword evidence="3" id="KW-1185">Reference proteome</keyword>
<protein>
    <submittedName>
        <fullName evidence="2">Glycosyltransferase</fullName>
    </submittedName>
</protein>
<proteinExistence type="predicted"/>
<name>A0A4S1E240_9FLAO</name>
<sequence>MEINYPKITIVTPVFNQVQFLEKTIQSVIGQKYPNLEYVIIDGGSTDGTLNILEKYSDKITKWVSEPDSGMYHALNKGFDFSTGEIMGWVNSDDILLADALYNVARLFNDLPKVNWIQGLNSFIDLNGKLIEVCIPRKFSFIKFLNHDFKWIQQESTFWRRSLWEKAGGKINTDFKLAGDFELWFRFFQHEKLYNATLPVGAWRNREGQLSGIQMDKYLQEVHSIINAYDLSKEEQEVLRSIKHYNTLVGILLKVKILKASFFINKRNALYNLNKIDIKYSYIEKRFIVV</sequence>
<dbReference type="Proteomes" id="UP000307602">
    <property type="component" value="Unassembled WGS sequence"/>
</dbReference>
<dbReference type="InterPro" id="IPR029044">
    <property type="entry name" value="Nucleotide-diphossugar_trans"/>
</dbReference>
<dbReference type="PANTHER" id="PTHR22916:SF65">
    <property type="entry name" value="SLR1065 PROTEIN"/>
    <property type="match status" value="1"/>
</dbReference>
<dbReference type="Pfam" id="PF00535">
    <property type="entry name" value="Glycos_transf_2"/>
    <property type="match status" value="1"/>
</dbReference>
<evidence type="ECO:0000313" key="3">
    <source>
        <dbReference type="Proteomes" id="UP000307602"/>
    </source>
</evidence>